<dbReference type="PROSITE" id="PS51257">
    <property type="entry name" value="PROKAR_LIPOPROTEIN"/>
    <property type="match status" value="1"/>
</dbReference>
<gene>
    <name evidence="1" type="ORF">GCM10011611_18640</name>
</gene>
<accession>A0A8J2YSV2</accession>
<dbReference type="Gene3D" id="2.40.10.120">
    <property type="match status" value="1"/>
</dbReference>
<dbReference type="InterPro" id="IPR009003">
    <property type="entry name" value="Peptidase_S1_PA"/>
</dbReference>
<proteinExistence type="predicted"/>
<dbReference type="Proteomes" id="UP000646365">
    <property type="component" value="Unassembled WGS sequence"/>
</dbReference>
<dbReference type="RefSeq" id="WP_189044894.1">
    <property type="nucleotide sequence ID" value="NZ_BMJQ01000004.1"/>
</dbReference>
<comment type="caution">
    <text evidence="1">The sequence shown here is derived from an EMBL/GenBank/DDBJ whole genome shotgun (WGS) entry which is preliminary data.</text>
</comment>
<reference evidence="1" key="2">
    <citation type="submission" date="2020-09" db="EMBL/GenBank/DDBJ databases">
        <authorList>
            <person name="Sun Q."/>
            <person name="Zhou Y."/>
        </authorList>
    </citation>
    <scope>NUCLEOTIDE SEQUENCE</scope>
    <source>
        <strain evidence="1">CGMCC 1.15725</strain>
    </source>
</reference>
<dbReference type="SUPFAM" id="SSF50494">
    <property type="entry name" value="Trypsin-like serine proteases"/>
    <property type="match status" value="1"/>
</dbReference>
<organism evidence="1 2">
    <name type="scientific">Aliidongia dinghuensis</name>
    <dbReference type="NCBI Taxonomy" id="1867774"/>
    <lineage>
        <taxon>Bacteria</taxon>
        <taxon>Pseudomonadati</taxon>
        <taxon>Pseudomonadota</taxon>
        <taxon>Alphaproteobacteria</taxon>
        <taxon>Rhodospirillales</taxon>
        <taxon>Dongiaceae</taxon>
        <taxon>Aliidongia</taxon>
    </lineage>
</organism>
<evidence type="ECO:0008006" key="3">
    <source>
        <dbReference type="Google" id="ProtNLM"/>
    </source>
</evidence>
<dbReference type="EMBL" id="BMJQ01000004">
    <property type="protein sequence ID" value="GGF13202.1"/>
    <property type="molecule type" value="Genomic_DNA"/>
</dbReference>
<reference evidence="1" key="1">
    <citation type="journal article" date="2014" name="Int. J. Syst. Evol. Microbiol.">
        <title>Complete genome sequence of Corynebacterium casei LMG S-19264T (=DSM 44701T), isolated from a smear-ripened cheese.</title>
        <authorList>
            <consortium name="US DOE Joint Genome Institute (JGI-PGF)"/>
            <person name="Walter F."/>
            <person name="Albersmeier A."/>
            <person name="Kalinowski J."/>
            <person name="Ruckert C."/>
        </authorList>
    </citation>
    <scope>NUCLEOTIDE SEQUENCE</scope>
    <source>
        <strain evidence="1">CGMCC 1.15725</strain>
    </source>
</reference>
<keyword evidence="2" id="KW-1185">Reference proteome</keyword>
<sequence>MNFKQVTAAALALGLAGCSSSGGGPSNPSAGVPAAALAAARTTPVVFTQPTAKVAIAPITMNLPARRGLGSYTRNVDCWVYVRPIRDTDFPYGGPMTEELRKALVGSKVDVVPGDKADVAGAQGADYLITGSVPIAHADLCINDFFNADPADVDAQVTVAWQVWSVRENRVVFQTTTTGTGSAKSPEQVITPAALLAMGDATEQLLQSASMQQYLTFGHPNLPQVALPVPVGAAPIGQVPAGQVAPPAGVPLPGLVTAPAGVPAAAVAPVPASAVPILVALPAPGAAADLKGSTITIGKSAGFYVGTDGYAIASAAAVGGAATVAVTDAAGRSVTAQVVRRADTAGLALLKLPDAPTAPLPIAPHRLAAGDRVTSLNGAGTVAGAPGADGKVQAKLTGSPAGAPVLDATGNVVGVSEGGGAYLPIAAVFRALTLGVTLTER</sequence>
<protein>
    <recommendedName>
        <fullName evidence="3">Serine protease</fullName>
    </recommendedName>
</protein>
<dbReference type="Pfam" id="PF13365">
    <property type="entry name" value="Trypsin_2"/>
    <property type="match status" value="1"/>
</dbReference>
<evidence type="ECO:0000313" key="2">
    <source>
        <dbReference type="Proteomes" id="UP000646365"/>
    </source>
</evidence>
<evidence type="ECO:0000313" key="1">
    <source>
        <dbReference type="EMBL" id="GGF13202.1"/>
    </source>
</evidence>
<dbReference type="AlphaFoldDB" id="A0A8J2YSV2"/>
<name>A0A8J2YSV2_9PROT</name>